<dbReference type="Proteomes" id="UP000324897">
    <property type="component" value="Unassembled WGS sequence"/>
</dbReference>
<feature type="region of interest" description="Disordered" evidence="1">
    <location>
        <begin position="1"/>
        <end position="60"/>
    </location>
</feature>
<proteinExistence type="predicted"/>
<accession>A0A5J9SQ73</accession>
<keyword evidence="2" id="KW-0472">Membrane</keyword>
<feature type="region of interest" description="Disordered" evidence="1">
    <location>
        <begin position="98"/>
        <end position="147"/>
    </location>
</feature>
<dbReference type="AlphaFoldDB" id="A0A5J9SQ73"/>
<gene>
    <name evidence="4" type="ORF">EJB05_53366</name>
</gene>
<comment type="caution">
    <text evidence="4">The sequence shown here is derived from an EMBL/GenBank/DDBJ whole genome shotgun (WGS) entry which is preliminary data.</text>
</comment>
<feature type="region of interest" description="Disordered" evidence="1">
    <location>
        <begin position="194"/>
        <end position="218"/>
    </location>
</feature>
<dbReference type="Pfam" id="PF12274">
    <property type="entry name" value="DUF3615"/>
    <property type="match status" value="1"/>
</dbReference>
<dbReference type="InterPro" id="IPR022059">
    <property type="entry name" value="DUF3615"/>
</dbReference>
<organism evidence="4 5">
    <name type="scientific">Eragrostis curvula</name>
    <name type="common">weeping love grass</name>
    <dbReference type="NCBI Taxonomy" id="38414"/>
    <lineage>
        <taxon>Eukaryota</taxon>
        <taxon>Viridiplantae</taxon>
        <taxon>Streptophyta</taxon>
        <taxon>Embryophyta</taxon>
        <taxon>Tracheophyta</taxon>
        <taxon>Spermatophyta</taxon>
        <taxon>Magnoliopsida</taxon>
        <taxon>Liliopsida</taxon>
        <taxon>Poales</taxon>
        <taxon>Poaceae</taxon>
        <taxon>PACMAD clade</taxon>
        <taxon>Chloridoideae</taxon>
        <taxon>Eragrostideae</taxon>
        <taxon>Eragrostidinae</taxon>
        <taxon>Eragrostis</taxon>
    </lineage>
</organism>
<keyword evidence="2" id="KW-0812">Transmembrane</keyword>
<evidence type="ECO:0000256" key="2">
    <source>
        <dbReference type="SAM" id="Phobius"/>
    </source>
</evidence>
<feature type="non-terminal residue" evidence="4">
    <location>
        <position position="377"/>
    </location>
</feature>
<feature type="non-terminal residue" evidence="4">
    <location>
        <position position="1"/>
    </location>
</feature>
<evidence type="ECO:0000259" key="3">
    <source>
        <dbReference type="Pfam" id="PF12274"/>
    </source>
</evidence>
<protein>
    <recommendedName>
        <fullName evidence="3">DUF3615 domain-containing protein</fullName>
    </recommendedName>
</protein>
<sequence>MRRSAIASETSSSPHGTGRSVRKPRNEKSATAPRVRQSALYSDRSRRSRGNSEGAQLPIVSLVDEEDSNVSNDIGPTISDTSKFKTLMINASVPTLDSTYKLSGRKPRNPKPATAPRIRQSALYSDHPRRPRCNPEQSEPPTVSPDVGSDLLDTTIMAPSVSEDTLSSCIGLFLTTSVVVLPINVTEARAGVVEDEAMSEQSSPERSDAQPAMASEYARSVPPRLSKLPLFKAIKIRSYGLRSLCTCAPNTLCAPDMSSSKNTLKKKMILRAVITNLMIFKANVSVLKIMIIFFHHFNFTVMMKSTGSADWTSVLYFAKVKEIFRRKIYFCSPLEPDENGSPDTVFPYMYDDDSSDESLPVKLHDEADEEYIFEDEL</sequence>
<dbReference type="EMBL" id="RWGY01000477">
    <property type="protein sequence ID" value="TVU01192.1"/>
    <property type="molecule type" value="Genomic_DNA"/>
</dbReference>
<evidence type="ECO:0000256" key="1">
    <source>
        <dbReference type="SAM" id="MobiDB-lite"/>
    </source>
</evidence>
<keyword evidence="5" id="KW-1185">Reference proteome</keyword>
<dbReference type="PANTHER" id="PTHR33326">
    <property type="entry name" value="OS05G0543800 PROTEIN"/>
    <property type="match status" value="1"/>
</dbReference>
<dbReference type="PANTHER" id="PTHR33326:SF38">
    <property type="entry name" value="EXPRESSED PROTEIN"/>
    <property type="match status" value="1"/>
</dbReference>
<evidence type="ECO:0000313" key="4">
    <source>
        <dbReference type="EMBL" id="TVU01192.1"/>
    </source>
</evidence>
<evidence type="ECO:0000313" key="5">
    <source>
        <dbReference type="Proteomes" id="UP000324897"/>
    </source>
</evidence>
<reference evidence="4 5" key="1">
    <citation type="journal article" date="2019" name="Sci. Rep.">
        <title>A high-quality genome of Eragrostis curvula grass provides insights into Poaceae evolution and supports new strategies to enhance forage quality.</title>
        <authorList>
            <person name="Carballo J."/>
            <person name="Santos B.A.C.M."/>
            <person name="Zappacosta D."/>
            <person name="Garbus I."/>
            <person name="Selva J.P."/>
            <person name="Gallo C.A."/>
            <person name="Diaz A."/>
            <person name="Albertini E."/>
            <person name="Caccamo M."/>
            <person name="Echenique V."/>
        </authorList>
    </citation>
    <scope>NUCLEOTIDE SEQUENCE [LARGE SCALE GENOMIC DNA]</scope>
    <source>
        <strain evidence="5">cv. Victoria</strain>
        <tissue evidence="4">Leaf</tissue>
    </source>
</reference>
<feature type="transmembrane region" description="Helical" evidence="2">
    <location>
        <begin position="269"/>
        <end position="294"/>
    </location>
</feature>
<feature type="domain" description="DUF3615" evidence="3">
    <location>
        <begin position="293"/>
        <end position="338"/>
    </location>
</feature>
<name>A0A5J9SQ73_9POAL</name>
<keyword evidence="2" id="KW-1133">Transmembrane helix</keyword>
<dbReference type="Gramene" id="TVU01192">
    <property type="protein sequence ID" value="TVU01192"/>
    <property type="gene ID" value="EJB05_53366"/>
</dbReference>